<evidence type="ECO:0000256" key="1">
    <source>
        <dbReference type="ARBA" id="ARBA00022729"/>
    </source>
</evidence>
<evidence type="ECO:0008006" key="6">
    <source>
        <dbReference type="Google" id="ProtNLM"/>
    </source>
</evidence>
<evidence type="ECO:0000313" key="5">
    <source>
        <dbReference type="Proteomes" id="UP000283509"/>
    </source>
</evidence>
<comment type="caution">
    <text evidence="4">The sequence shown here is derived from an EMBL/GenBank/DDBJ whole genome shotgun (WGS) entry which is preliminary data.</text>
</comment>
<protein>
    <recommendedName>
        <fullName evidence="6">UPAR/Ly6 domain-containing protein</fullName>
    </recommendedName>
</protein>
<dbReference type="SUPFAM" id="SSF57302">
    <property type="entry name" value="Snake toxin-like"/>
    <property type="match status" value="1"/>
</dbReference>
<evidence type="ECO:0000256" key="2">
    <source>
        <dbReference type="ARBA" id="ARBA00023157"/>
    </source>
</evidence>
<dbReference type="PANTHER" id="PTHR10036">
    <property type="entry name" value="CD59 GLYCOPROTEIN"/>
    <property type="match status" value="1"/>
</dbReference>
<accession>A0A3R7N7I8</accession>
<reference evidence="4 5" key="2">
    <citation type="submission" date="2019-01" db="EMBL/GenBank/DDBJ databases">
        <title>The decoding of complex shrimp genome reveals the adaptation for benthos swimmer, frequently molting mechanism and breeding impact on genome.</title>
        <authorList>
            <person name="Sun Y."/>
            <person name="Gao Y."/>
            <person name="Yu Y."/>
        </authorList>
    </citation>
    <scope>NUCLEOTIDE SEQUENCE [LARGE SCALE GENOMIC DNA]</scope>
    <source>
        <tissue evidence="4">Muscle</tissue>
    </source>
</reference>
<dbReference type="OrthoDB" id="6278121at2759"/>
<keyword evidence="1 3" id="KW-0732">Signal</keyword>
<evidence type="ECO:0000313" key="4">
    <source>
        <dbReference type="EMBL" id="ROT79331.1"/>
    </source>
</evidence>
<dbReference type="Proteomes" id="UP000283509">
    <property type="component" value="Unassembled WGS sequence"/>
</dbReference>
<keyword evidence="5" id="KW-1185">Reference proteome</keyword>
<feature type="chain" id="PRO_5018718480" description="UPAR/Ly6 domain-containing protein" evidence="3">
    <location>
        <begin position="20"/>
        <end position="143"/>
    </location>
</feature>
<organism evidence="4 5">
    <name type="scientific">Penaeus vannamei</name>
    <name type="common">Whiteleg shrimp</name>
    <name type="synonym">Litopenaeus vannamei</name>
    <dbReference type="NCBI Taxonomy" id="6689"/>
    <lineage>
        <taxon>Eukaryota</taxon>
        <taxon>Metazoa</taxon>
        <taxon>Ecdysozoa</taxon>
        <taxon>Arthropoda</taxon>
        <taxon>Crustacea</taxon>
        <taxon>Multicrustacea</taxon>
        <taxon>Malacostraca</taxon>
        <taxon>Eumalacostraca</taxon>
        <taxon>Eucarida</taxon>
        <taxon>Decapoda</taxon>
        <taxon>Dendrobranchiata</taxon>
        <taxon>Penaeoidea</taxon>
        <taxon>Penaeidae</taxon>
        <taxon>Penaeus</taxon>
    </lineage>
</organism>
<dbReference type="Gene3D" id="2.10.60.10">
    <property type="entry name" value="CD59"/>
    <property type="match status" value="1"/>
</dbReference>
<dbReference type="CDD" id="cd23599">
    <property type="entry name" value="TFP_LU_ECD_Cold"/>
    <property type="match status" value="1"/>
</dbReference>
<dbReference type="PANTHER" id="PTHR10036:SF3">
    <property type="entry name" value="PROTEIN SLEEPLESS-RELATED"/>
    <property type="match status" value="1"/>
</dbReference>
<dbReference type="EMBL" id="QCYY01001256">
    <property type="protein sequence ID" value="ROT79331.1"/>
    <property type="molecule type" value="Genomic_DNA"/>
</dbReference>
<evidence type="ECO:0000256" key="3">
    <source>
        <dbReference type="SAM" id="SignalP"/>
    </source>
</evidence>
<dbReference type="InterPro" id="IPR045860">
    <property type="entry name" value="Snake_toxin-like_sf"/>
</dbReference>
<keyword evidence="2" id="KW-1015">Disulfide bond</keyword>
<feature type="signal peptide" evidence="3">
    <location>
        <begin position="1"/>
        <end position="19"/>
    </location>
</feature>
<gene>
    <name evidence="4" type="ORF">C7M84_001940</name>
</gene>
<reference evidence="4 5" key="1">
    <citation type="submission" date="2018-04" db="EMBL/GenBank/DDBJ databases">
        <authorList>
            <person name="Zhang X."/>
            <person name="Yuan J."/>
            <person name="Li F."/>
            <person name="Xiang J."/>
        </authorList>
    </citation>
    <scope>NUCLEOTIDE SEQUENCE [LARGE SCALE GENOMIC DNA]</scope>
    <source>
        <tissue evidence="4">Muscle</tissue>
    </source>
</reference>
<dbReference type="STRING" id="6689.A0A3R7N7I8"/>
<sequence>MYISSLLLLFTIFTTGVWGQKCYVCKDQDENTGKCATTVQECSFGEDYCLSEIRWGSTPFWEIGAPMQYYISKKCATADECVTTKSEYMPYCQRIWWRDWKCAECCKGDRCNYFITLGSSTVTSNIALMLLAGTFTLLLPMFH</sequence>
<proteinExistence type="predicted"/>
<name>A0A3R7N7I8_PENVA</name>
<dbReference type="AlphaFoldDB" id="A0A3R7N7I8"/>